<dbReference type="EMBL" id="CP036271">
    <property type="protein sequence ID" value="QDT56111.1"/>
    <property type="molecule type" value="Genomic_DNA"/>
</dbReference>
<gene>
    <name evidence="3" type="ORF">Pan44_41620</name>
</gene>
<keyword evidence="2" id="KW-0732">Signal</keyword>
<sequence precursor="true">MRFSLIALPVLCLAGCTAGPRASMFDPVGGPAVQLMTPEVDPFLETPAVPVGPGGLRPPTLPKLGPVSSAARHHMWRAAQSLGPAVKSTQSSIPLSARPSQTPGSVSATSPAKHLEAKPTSIQKMDGLRGFVQILPPPPDDVGGSAAAPRESRYFELPPPP</sequence>
<dbReference type="Proteomes" id="UP000315700">
    <property type="component" value="Chromosome"/>
</dbReference>
<feature type="region of interest" description="Disordered" evidence="1">
    <location>
        <begin position="87"/>
        <end position="116"/>
    </location>
</feature>
<name>A0A517SJ10_9PLAN</name>
<reference evidence="3 4" key="1">
    <citation type="submission" date="2019-02" db="EMBL/GenBank/DDBJ databases">
        <title>Deep-cultivation of Planctomycetes and their phenomic and genomic characterization uncovers novel biology.</title>
        <authorList>
            <person name="Wiegand S."/>
            <person name="Jogler M."/>
            <person name="Boedeker C."/>
            <person name="Pinto D."/>
            <person name="Vollmers J."/>
            <person name="Rivas-Marin E."/>
            <person name="Kohn T."/>
            <person name="Peeters S.H."/>
            <person name="Heuer A."/>
            <person name="Rast P."/>
            <person name="Oberbeckmann S."/>
            <person name="Bunk B."/>
            <person name="Jeske O."/>
            <person name="Meyerdierks A."/>
            <person name="Storesund J.E."/>
            <person name="Kallscheuer N."/>
            <person name="Luecker S."/>
            <person name="Lage O.M."/>
            <person name="Pohl T."/>
            <person name="Merkel B.J."/>
            <person name="Hornburger P."/>
            <person name="Mueller R.-W."/>
            <person name="Bruemmer F."/>
            <person name="Labrenz M."/>
            <person name="Spormann A.M."/>
            <person name="Op den Camp H."/>
            <person name="Overmann J."/>
            <person name="Amann R."/>
            <person name="Jetten M.S.M."/>
            <person name="Mascher T."/>
            <person name="Medema M.H."/>
            <person name="Devos D.P."/>
            <person name="Kaster A.-K."/>
            <person name="Ovreas L."/>
            <person name="Rohde M."/>
            <person name="Galperin M.Y."/>
            <person name="Jogler C."/>
        </authorList>
    </citation>
    <scope>NUCLEOTIDE SEQUENCE [LARGE SCALE GENOMIC DNA]</scope>
    <source>
        <strain evidence="3 4">Pan44</strain>
    </source>
</reference>
<dbReference type="RefSeq" id="WP_145033018.1">
    <property type="nucleotide sequence ID" value="NZ_CP036271.1"/>
</dbReference>
<feature type="region of interest" description="Disordered" evidence="1">
    <location>
        <begin position="134"/>
        <end position="161"/>
    </location>
</feature>
<dbReference type="OrthoDB" id="9802862at2"/>
<keyword evidence="4" id="KW-1185">Reference proteome</keyword>
<dbReference type="KEGG" id="ccos:Pan44_41620"/>
<feature type="compositionally biased region" description="Polar residues" evidence="1">
    <location>
        <begin position="87"/>
        <end position="110"/>
    </location>
</feature>
<proteinExistence type="predicted"/>
<accession>A0A517SJ10</accession>
<dbReference type="AlphaFoldDB" id="A0A517SJ10"/>
<feature type="signal peptide" evidence="2">
    <location>
        <begin position="1"/>
        <end position="22"/>
    </location>
</feature>
<organism evidence="3 4">
    <name type="scientific">Caulifigura coniformis</name>
    <dbReference type="NCBI Taxonomy" id="2527983"/>
    <lineage>
        <taxon>Bacteria</taxon>
        <taxon>Pseudomonadati</taxon>
        <taxon>Planctomycetota</taxon>
        <taxon>Planctomycetia</taxon>
        <taxon>Planctomycetales</taxon>
        <taxon>Planctomycetaceae</taxon>
        <taxon>Caulifigura</taxon>
    </lineage>
</organism>
<protein>
    <submittedName>
        <fullName evidence="3">Uncharacterized protein</fullName>
    </submittedName>
</protein>
<dbReference type="InParanoid" id="A0A517SJ10"/>
<evidence type="ECO:0000313" key="4">
    <source>
        <dbReference type="Proteomes" id="UP000315700"/>
    </source>
</evidence>
<evidence type="ECO:0000256" key="2">
    <source>
        <dbReference type="SAM" id="SignalP"/>
    </source>
</evidence>
<evidence type="ECO:0000256" key="1">
    <source>
        <dbReference type="SAM" id="MobiDB-lite"/>
    </source>
</evidence>
<feature type="chain" id="PRO_5022077312" evidence="2">
    <location>
        <begin position="23"/>
        <end position="161"/>
    </location>
</feature>
<evidence type="ECO:0000313" key="3">
    <source>
        <dbReference type="EMBL" id="QDT56111.1"/>
    </source>
</evidence>